<dbReference type="FunFam" id="2.170.120.12:FF:000001">
    <property type="entry name" value="DNA-directed RNA polymerase subunit alpha"/>
    <property type="match status" value="1"/>
</dbReference>
<dbReference type="eggNOG" id="COG0202">
    <property type="taxonomic scope" value="Bacteria"/>
</dbReference>
<dbReference type="Gene3D" id="3.30.1360.10">
    <property type="entry name" value="RNA polymerase, RBP11-like subunit"/>
    <property type="match status" value="1"/>
</dbReference>
<evidence type="ECO:0000256" key="8">
    <source>
        <dbReference type="ARBA" id="ARBA00032524"/>
    </source>
</evidence>
<dbReference type="Gene3D" id="1.10.150.20">
    <property type="entry name" value="5' to 3' exonuclease, C-terminal subdomain"/>
    <property type="match status" value="1"/>
</dbReference>
<evidence type="ECO:0000256" key="5">
    <source>
        <dbReference type="ARBA" id="ARBA00022679"/>
    </source>
</evidence>
<dbReference type="SUPFAM" id="SSF55257">
    <property type="entry name" value="RBP11-like subunits of RNA polymerase"/>
    <property type="match status" value="1"/>
</dbReference>
<dbReference type="SUPFAM" id="SSF56553">
    <property type="entry name" value="Insert subdomain of RNA polymerase alpha subunit"/>
    <property type="match status" value="1"/>
</dbReference>
<feature type="region of interest" description="Alpha C-terminal domain (alpha-CTD)" evidence="11">
    <location>
        <begin position="252"/>
        <end position="321"/>
    </location>
</feature>
<dbReference type="SUPFAM" id="SSF47789">
    <property type="entry name" value="C-terminal domain of RNA polymerase alpha subunit"/>
    <property type="match status" value="1"/>
</dbReference>
<dbReference type="GO" id="GO:0006351">
    <property type="term" value="P:DNA-templated transcription"/>
    <property type="evidence" value="ECO:0007669"/>
    <property type="project" value="UniProtKB-UniRule"/>
</dbReference>
<dbReference type="Gene3D" id="2.170.120.12">
    <property type="entry name" value="DNA-directed RNA polymerase, insert domain"/>
    <property type="match status" value="1"/>
</dbReference>
<keyword evidence="5 11" id="KW-0808">Transferase</keyword>
<sequence length="321" mass="35931">MVMQKFERAKFEVKEYVESDHYGKFVVEPLERGFGTTLGNALRRVLLSSLPGAAVYSIKVEGVYHEFTSIPGVEEDVTMMILNIKNLIMKIDDDESYTLRIAAKGPMTVTAGDIICPTGVEVLNKDLEIAHLEEGATLEMELKARNGRGYISADGNKALYQGSSQGIGTVYTDSIYTPIDRISYNVEPTRVGQDAKYDRLIFEIWTNGSITPQMSLALGSKILIDHLDLLTHVNESVADMESVMKDVNGESPKNMQSMAIEDLDLSVRSYNCLKRAGIQTVEELTQRSEEEMMRVRNLGKKSLKEVKDKIYELGLSFKSYD</sequence>
<feature type="domain" description="DNA-directed RNA polymerase RpoA/D/Rpb3-type" evidence="12">
    <location>
        <begin position="22"/>
        <end position="233"/>
    </location>
</feature>
<dbReference type="NCBIfam" id="TIGR02027">
    <property type="entry name" value="rpoA"/>
    <property type="match status" value="1"/>
</dbReference>
<organism evidence="13 14">
    <name type="scientific">Holdemania filiformis DSM 12042</name>
    <dbReference type="NCBI Taxonomy" id="545696"/>
    <lineage>
        <taxon>Bacteria</taxon>
        <taxon>Bacillati</taxon>
        <taxon>Bacillota</taxon>
        <taxon>Erysipelotrichia</taxon>
        <taxon>Erysipelotrichales</taxon>
        <taxon>Erysipelotrichaceae</taxon>
        <taxon>Holdemania</taxon>
    </lineage>
</organism>
<evidence type="ECO:0000256" key="10">
    <source>
        <dbReference type="ARBA" id="ARBA00048552"/>
    </source>
</evidence>
<dbReference type="EMBL" id="ACCF01000080">
    <property type="protein sequence ID" value="EEF68490.1"/>
    <property type="molecule type" value="Genomic_DNA"/>
</dbReference>
<comment type="caution">
    <text evidence="13">The sequence shown here is derived from an EMBL/GenBank/DDBJ whole genome shotgun (WGS) entry which is preliminary data.</text>
</comment>
<dbReference type="InterPro" id="IPR011263">
    <property type="entry name" value="DNA-dir_RNA_pol_RpoA/D/Rpb3"/>
</dbReference>
<dbReference type="AlphaFoldDB" id="B9Y6F5"/>
<dbReference type="NCBIfam" id="NF003519">
    <property type="entry name" value="PRK05182.2-5"/>
    <property type="match status" value="1"/>
</dbReference>
<evidence type="ECO:0000256" key="9">
    <source>
        <dbReference type="ARBA" id="ARBA00033070"/>
    </source>
</evidence>
<dbReference type="InterPro" id="IPR011262">
    <property type="entry name" value="DNA-dir_RNA_pol_insert"/>
</dbReference>
<evidence type="ECO:0000256" key="7">
    <source>
        <dbReference type="ARBA" id="ARBA00023163"/>
    </source>
</evidence>
<feature type="region of interest" description="Alpha N-terminal domain (alpha-NTD)" evidence="11">
    <location>
        <begin position="1"/>
        <end position="235"/>
    </location>
</feature>
<keyword evidence="7 11" id="KW-0804">Transcription</keyword>
<evidence type="ECO:0000313" key="14">
    <source>
        <dbReference type="Proteomes" id="UP000005950"/>
    </source>
</evidence>
<evidence type="ECO:0000256" key="2">
    <source>
        <dbReference type="ARBA" id="ARBA00012418"/>
    </source>
</evidence>
<comment type="subunit">
    <text evidence="11">Homodimer. The RNAP catalytic core consists of 2 alpha, 1 beta, 1 beta' and 1 omega subunit. When a sigma factor is associated with the core the holoenzyme is formed, which can initiate transcription.</text>
</comment>
<reference evidence="13 14" key="1">
    <citation type="submission" date="2008-12" db="EMBL/GenBank/DDBJ databases">
        <authorList>
            <person name="Fulton L."/>
            <person name="Clifton S."/>
            <person name="Fulton B."/>
            <person name="Xu J."/>
            <person name="Minx P."/>
            <person name="Pepin K.H."/>
            <person name="Johnson M."/>
            <person name="Bhonagiri V."/>
            <person name="Nash W.E."/>
            <person name="Mardis E.R."/>
            <person name="Wilson R.K."/>
        </authorList>
    </citation>
    <scope>NUCLEOTIDE SEQUENCE [LARGE SCALE GENOMIC DNA]</scope>
    <source>
        <strain evidence="13 14">DSM 12042</strain>
    </source>
</reference>
<name>B9Y6F5_9FIRM</name>
<comment type="domain">
    <text evidence="11">The N-terminal domain is essential for RNAP assembly and basal transcription, whereas the C-terminal domain is involved in interaction with transcriptional regulators and with upstream promoter elements.</text>
</comment>
<dbReference type="STRING" id="545696.HOLDEFILI_01387"/>
<dbReference type="GO" id="GO:0005737">
    <property type="term" value="C:cytoplasm"/>
    <property type="evidence" value="ECO:0007669"/>
    <property type="project" value="UniProtKB-ARBA"/>
</dbReference>
<evidence type="ECO:0000313" key="13">
    <source>
        <dbReference type="EMBL" id="EEF68490.1"/>
    </source>
</evidence>
<comment type="catalytic activity">
    <reaction evidence="10 11">
        <text>RNA(n) + a ribonucleoside 5'-triphosphate = RNA(n+1) + diphosphate</text>
        <dbReference type="Rhea" id="RHEA:21248"/>
        <dbReference type="Rhea" id="RHEA-COMP:14527"/>
        <dbReference type="Rhea" id="RHEA-COMP:17342"/>
        <dbReference type="ChEBI" id="CHEBI:33019"/>
        <dbReference type="ChEBI" id="CHEBI:61557"/>
        <dbReference type="ChEBI" id="CHEBI:140395"/>
        <dbReference type="EC" id="2.7.7.6"/>
    </reaction>
</comment>
<dbReference type="EC" id="2.7.7.6" evidence="2 11"/>
<dbReference type="SMART" id="SM00662">
    <property type="entry name" value="RPOLD"/>
    <property type="match status" value="1"/>
</dbReference>
<comment type="similarity">
    <text evidence="1 11">Belongs to the RNA polymerase alpha chain family.</text>
</comment>
<evidence type="ECO:0000256" key="1">
    <source>
        <dbReference type="ARBA" id="ARBA00007123"/>
    </source>
</evidence>
<evidence type="ECO:0000256" key="6">
    <source>
        <dbReference type="ARBA" id="ARBA00022695"/>
    </source>
</evidence>
<accession>B9Y6F5</accession>
<proteinExistence type="inferred from homology"/>
<dbReference type="InterPro" id="IPR011260">
    <property type="entry name" value="RNAP_asu_C"/>
</dbReference>
<gene>
    <name evidence="11 13" type="primary">rpoA</name>
    <name evidence="13" type="ORF">HOLDEFILI_01387</name>
</gene>
<dbReference type="NCBIfam" id="NF003513">
    <property type="entry name" value="PRK05182.1-2"/>
    <property type="match status" value="1"/>
</dbReference>
<dbReference type="HAMAP" id="MF_00059">
    <property type="entry name" value="RNApol_bact_RpoA"/>
    <property type="match status" value="1"/>
</dbReference>
<keyword evidence="6 11" id="KW-0548">Nucleotidyltransferase</keyword>
<evidence type="ECO:0000256" key="3">
    <source>
        <dbReference type="ARBA" id="ARBA00015972"/>
    </source>
</evidence>
<dbReference type="GO" id="GO:0003677">
    <property type="term" value="F:DNA binding"/>
    <property type="evidence" value="ECO:0007669"/>
    <property type="project" value="UniProtKB-UniRule"/>
</dbReference>
<dbReference type="GO" id="GO:0046983">
    <property type="term" value="F:protein dimerization activity"/>
    <property type="evidence" value="ECO:0007669"/>
    <property type="project" value="InterPro"/>
</dbReference>
<dbReference type="Proteomes" id="UP000005950">
    <property type="component" value="Unassembled WGS sequence"/>
</dbReference>
<evidence type="ECO:0000259" key="12">
    <source>
        <dbReference type="SMART" id="SM00662"/>
    </source>
</evidence>
<dbReference type="GO" id="GO:0003899">
    <property type="term" value="F:DNA-directed RNA polymerase activity"/>
    <property type="evidence" value="ECO:0007669"/>
    <property type="project" value="UniProtKB-UniRule"/>
</dbReference>
<evidence type="ECO:0000256" key="11">
    <source>
        <dbReference type="HAMAP-Rule" id="MF_00059"/>
    </source>
</evidence>
<comment type="function">
    <text evidence="11">DNA-dependent RNA polymerase catalyzes the transcription of DNA into RNA using the four ribonucleoside triphosphates as substrates.</text>
</comment>
<keyword evidence="4 11" id="KW-0240">DNA-directed RNA polymerase</keyword>
<dbReference type="InterPro" id="IPR036643">
    <property type="entry name" value="RNApol_insert_sf"/>
</dbReference>
<dbReference type="GO" id="GO:0000428">
    <property type="term" value="C:DNA-directed RNA polymerase complex"/>
    <property type="evidence" value="ECO:0007669"/>
    <property type="project" value="UniProtKB-KW"/>
</dbReference>
<protein>
    <recommendedName>
        <fullName evidence="3 11">DNA-directed RNA polymerase subunit alpha</fullName>
        <shortName evidence="11">RNAP subunit alpha</shortName>
        <ecNumber evidence="2 11">2.7.7.6</ecNumber>
    </recommendedName>
    <alternativeName>
        <fullName evidence="9 11">RNA polymerase subunit alpha</fullName>
    </alternativeName>
    <alternativeName>
        <fullName evidence="8 11">Transcriptase subunit alpha</fullName>
    </alternativeName>
</protein>
<dbReference type="InterPro" id="IPR036603">
    <property type="entry name" value="RBP11-like"/>
</dbReference>
<dbReference type="Pfam" id="PF03118">
    <property type="entry name" value="RNA_pol_A_CTD"/>
    <property type="match status" value="1"/>
</dbReference>
<dbReference type="NCBIfam" id="NF003515">
    <property type="entry name" value="PRK05182.2-1"/>
    <property type="match status" value="1"/>
</dbReference>
<dbReference type="InterPro" id="IPR011773">
    <property type="entry name" value="DNA-dir_RpoA"/>
</dbReference>
<evidence type="ECO:0000256" key="4">
    <source>
        <dbReference type="ARBA" id="ARBA00022478"/>
    </source>
</evidence>
<dbReference type="CDD" id="cd06928">
    <property type="entry name" value="RNAP_alpha_NTD"/>
    <property type="match status" value="1"/>
</dbReference>
<dbReference type="Pfam" id="PF01000">
    <property type="entry name" value="RNA_pol_A_bac"/>
    <property type="match status" value="1"/>
</dbReference>
<reference evidence="13 14" key="2">
    <citation type="submission" date="2009-02" db="EMBL/GenBank/DDBJ databases">
        <title>Draft genome sequence of Holdemania filiformis DSM 12042.</title>
        <authorList>
            <person name="Sudarsanam P."/>
            <person name="Ley R."/>
            <person name="Guruge J."/>
            <person name="Turnbaugh P.J."/>
            <person name="Mahowald M."/>
            <person name="Liep D."/>
            <person name="Gordon J."/>
        </authorList>
    </citation>
    <scope>NUCLEOTIDE SEQUENCE [LARGE SCALE GENOMIC DNA]</scope>
    <source>
        <strain evidence="13 14">DSM 12042</strain>
    </source>
</reference>
<dbReference type="Pfam" id="PF01193">
    <property type="entry name" value="RNA_pol_L"/>
    <property type="match status" value="1"/>
</dbReference>
<dbReference type="HOGENOM" id="CLU_053084_0_1_9"/>